<evidence type="ECO:0000256" key="11">
    <source>
        <dbReference type="ARBA" id="ARBA00022989"/>
    </source>
</evidence>
<dbReference type="PANTHER" id="PTHR30627">
    <property type="entry name" value="PEPTIDOGLYCAN D,D-TRANSPEPTIDASE"/>
    <property type="match status" value="1"/>
</dbReference>
<dbReference type="GO" id="GO:0009252">
    <property type="term" value="P:peptidoglycan biosynthetic process"/>
    <property type="evidence" value="ECO:0007669"/>
    <property type="project" value="UniProtKB-KW"/>
</dbReference>
<keyword evidence="8 18" id="KW-0378">Hydrolase</keyword>
<reference evidence="18 19" key="1">
    <citation type="submission" date="2020-05" db="EMBL/GenBank/DDBJ databases">
        <title>Complete genome of Desulfobulbus oligotrophicus.</title>
        <authorList>
            <person name="Podar M."/>
        </authorList>
    </citation>
    <scope>NUCLEOTIDE SEQUENCE [LARGE SCALE GENOMIC DNA]</scope>
    <source>
        <strain evidence="18 19">Prop6</strain>
    </source>
</reference>
<dbReference type="SUPFAM" id="SSF56601">
    <property type="entry name" value="beta-lactamase/transpeptidase-like"/>
    <property type="match status" value="1"/>
</dbReference>
<evidence type="ECO:0000256" key="14">
    <source>
        <dbReference type="SAM" id="MobiDB-lite"/>
    </source>
</evidence>
<evidence type="ECO:0000256" key="12">
    <source>
        <dbReference type="ARBA" id="ARBA00023136"/>
    </source>
</evidence>
<organism evidence="18 19">
    <name type="scientific">Desulfobulbus oligotrophicus</name>
    <dbReference type="NCBI Taxonomy" id="1909699"/>
    <lineage>
        <taxon>Bacteria</taxon>
        <taxon>Pseudomonadati</taxon>
        <taxon>Thermodesulfobacteriota</taxon>
        <taxon>Desulfobulbia</taxon>
        <taxon>Desulfobulbales</taxon>
        <taxon>Desulfobulbaceae</taxon>
        <taxon>Desulfobulbus</taxon>
    </lineage>
</organism>
<dbReference type="EC" id="3.4.16.4" evidence="18"/>
<evidence type="ECO:0000256" key="2">
    <source>
        <dbReference type="ARBA" id="ARBA00004236"/>
    </source>
</evidence>
<dbReference type="Pfam" id="PF03717">
    <property type="entry name" value="PBP_dimer"/>
    <property type="match status" value="1"/>
</dbReference>
<evidence type="ECO:0000256" key="10">
    <source>
        <dbReference type="ARBA" id="ARBA00022984"/>
    </source>
</evidence>
<protein>
    <submittedName>
        <fullName evidence="18">Penicillin-binding protein 2</fullName>
        <ecNumber evidence="18">3.4.16.4</ecNumber>
    </submittedName>
</protein>
<keyword evidence="11 15" id="KW-1133">Transmembrane helix</keyword>
<dbReference type="GO" id="GO:0006508">
    <property type="term" value="P:proteolysis"/>
    <property type="evidence" value="ECO:0007669"/>
    <property type="project" value="UniProtKB-KW"/>
</dbReference>
<dbReference type="PANTHER" id="PTHR30627:SF2">
    <property type="entry name" value="PEPTIDOGLYCAN D,D-TRANSPEPTIDASE MRDA"/>
    <property type="match status" value="1"/>
</dbReference>
<evidence type="ECO:0000256" key="3">
    <source>
        <dbReference type="ARBA" id="ARBA00022475"/>
    </source>
</evidence>
<keyword evidence="10" id="KW-0573">Peptidoglycan synthesis</keyword>
<evidence type="ECO:0000313" key="18">
    <source>
        <dbReference type="EMBL" id="QQG65624.1"/>
    </source>
</evidence>
<dbReference type="InterPro" id="IPR017790">
    <property type="entry name" value="Penicillin-binding_protein_2"/>
</dbReference>
<feature type="domain" description="Penicillin-binding protein dimerisation" evidence="17">
    <location>
        <begin position="97"/>
        <end position="265"/>
    </location>
</feature>
<keyword evidence="7 15" id="KW-0812">Transmembrane</keyword>
<dbReference type="SUPFAM" id="SSF56519">
    <property type="entry name" value="Penicillin binding protein dimerisation domain"/>
    <property type="match status" value="1"/>
</dbReference>
<dbReference type="InterPro" id="IPR012338">
    <property type="entry name" value="Beta-lactam/transpept-like"/>
</dbReference>
<keyword evidence="6" id="KW-0645">Protease</keyword>
<dbReference type="GO" id="GO:0008360">
    <property type="term" value="P:regulation of cell shape"/>
    <property type="evidence" value="ECO:0007669"/>
    <property type="project" value="UniProtKB-KW"/>
</dbReference>
<dbReference type="InterPro" id="IPR001460">
    <property type="entry name" value="PCN-bd_Tpept"/>
</dbReference>
<dbReference type="Gene3D" id="3.30.1390.30">
    <property type="entry name" value="Penicillin-binding protein 2a, domain 3"/>
    <property type="match status" value="1"/>
</dbReference>
<dbReference type="GO" id="GO:0071555">
    <property type="term" value="P:cell wall organization"/>
    <property type="evidence" value="ECO:0007669"/>
    <property type="project" value="UniProtKB-KW"/>
</dbReference>
<keyword evidence="12 15" id="KW-0472">Membrane</keyword>
<dbReference type="GO" id="GO:0005886">
    <property type="term" value="C:plasma membrane"/>
    <property type="evidence" value="ECO:0007669"/>
    <property type="project" value="UniProtKB-SubCell"/>
</dbReference>
<evidence type="ECO:0000256" key="7">
    <source>
        <dbReference type="ARBA" id="ARBA00022692"/>
    </source>
</evidence>
<evidence type="ECO:0000256" key="5">
    <source>
        <dbReference type="ARBA" id="ARBA00022645"/>
    </source>
</evidence>
<dbReference type="Pfam" id="PF00905">
    <property type="entry name" value="Transpeptidase"/>
    <property type="match status" value="1"/>
</dbReference>
<dbReference type="GO" id="GO:0071972">
    <property type="term" value="F:peptidoglycan L,D-transpeptidase activity"/>
    <property type="evidence" value="ECO:0007669"/>
    <property type="project" value="TreeGrafter"/>
</dbReference>
<dbReference type="Proteomes" id="UP000596092">
    <property type="component" value="Chromosome"/>
</dbReference>
<sequence length="701" mass="78320">MTVRTHLRSNTKHPGQQNRKRVDSLLDAELTSGDKHPQLPKRDESDLSGYRKKALSSLILVVLFFAIIVSRLWSLQVEKGEQYSRKADSNRVRSIEIAAPRGNIYDRKGREIVTNRPSFNVVWIRESNKINDEWLKHLTRLLQQDTTTLLEKIRKMAGTPGHIPVRLAEDIDWETVARIENNRMHLPEIKIQVVPLRIYHYGNLASHLIGYMGEINKDELDKADKTLYRGGDLIGKMGLERLREYDLRGEKGHDNMEVNALGFEQQTLKGDEPMPGNDLHLTIDVELQKVAEEEMTANNRAGAVVMMEANTGRLLVLASAPELHLEEFVGGISQKSWKAMLDNPLHPLINKVVQGQYPPASTYKTVTAFAGLAEGVITPDTPVFCPGSMRFGNRTYRCWKRGGHGSVSLRRALAESCDVYFYTVGLKLGVDRLARYAKMFGLGEKTGVEMEHEKPGIIPSSDWKRKKYNVKWHEGETLSISIGQGYDLTTPLQVAQMTAVIANGGTQFKPAVVEKVINADGQVVSAFQPEVLARMQGQGRNLKRVREGMIDAVNSRRGTGREAQVNPEHGIIVGGKTGTAQVVRLAQYMHLKEEDIPYKYRDHAWFTCFAPAVNPEVVVTVLVEHGLHGGSAAAPVAGKLLNRYFNDKFAEQDESKPPQSTRSGSQVVLSQDMIADQESLSPADTDPDRINPPGQPHEARQ</sequence>
<evidence type="ECO:0000256" key="6">
    <source>
        <dbReference type="ARBA" id="ARBA00022670"/>
    </source>
</evidence>
<accession>A0A7T5VCZ9</accession>
<dbReference type="RefSeq" id="WP_199264445.1">
    <property type="nucleotide sequence ID" value="NZ_CP054140.1"/>
</dbReference>
<evidence type="ECO:0000256" key="1">
    <source>
        <dbReference type="ARBA" id="ARBA00004167"/>
    </source>
</evidence>
<dbReference type="InterPro" id="IPR005311">
    <property type="entry name" value="PBP_dimer"/>
</dbReference>
<dbReference type="Gene3D" id="3.90.1310.10">
    <property type="entry name" value="Penicillin-binding protein 2a (Domain 2)"/>
    <property type="match status" value="1"/>
</dbReference>
<dbReference type="EMBL" id="CP054140">
    <property type="protein sequence ID" value="QQG65624.1"/>
    <property type="molecule type" value="Genomic_DNA"/>
</dbReference>
<keyword evidence="4" id="KW-0997">Cell inner membrane</keyword>
<feature type="compositionally biased region" description="Basic residues" evidence="14">
    <location>
        <begin position="1"/>
        <end position="11"/>
    </location>
</feature>
<evidence type="ECO:0000259" key="17">
    <source>
        <dbReference type="Pfam" id="PF03717"/>
    </source>
</evidence>
<name>A0A7T5VCZ9_9BACT</name>
<evidence type="ECO:0000259" key="16">
    <source>
        <dbReference type="Pfam" id="PF00905"/>
    </source>
</evidence>
<evidence type="ECO:0000256" key="15">
    <source>
        <dbReference type="SAM" id="Phobius"/>
    </source>
</evidence>
<keyword evidence="13" id="KW-0961">Cell wall biogenesis/degradation</keyword>
<comment type="subcellular location">
    <subcellularLocation>
        <location evidence="2">Cell membrane</location>
    </subcellularLocation>
    <subcellularLocation>
        <location evidence="1">Membrane</location>
        <topology evidence="1">Single-pass membrane protein</topology>
    </subcellularLocation>
</comment>
<proteinExistence type="predicted"/>
<feature type="domain" description="Penicillin-binding protein transpeptidase" evidence="16">
    <location>
        <begin position="302"/>
        <end position="641"/>
    </location>
</feature>
<dbReference type="FunFam" id="3.40.710.10:FF:000024">
    <property type="entry name" value="Penicillin-binding protein 2"/>
    <property type="match status" value="1"/>
</dbReference>
<dbReference type="AlphaFoldDB" id="A0A7T5VCZ9"/>
<evidence type="ECO:0000256" key="9">
    <source>
        <dbReference type="ARBA" id="ARBA00022960"/>
    </source>
</evidence>
<dbReference type="Gene3D" id="3.40.710.10">
    <property type="entry name" value="DD-peptidase/beta-lactamase superfamily"/>
    <property type="match status" value="1"/>
</dbReference>
<dbReference type="KEGG" id="dog:HP555_06960"/>
<keyword evidence="3" id="KW-1003">Cell membrane</keyword>
<evidence type="ECO:0000256" key="8">
    <source>
        <dbReference type="ARBA" id="ARBA00022801"/>
    </source>
</evidence>
<keyword evidence="19" id="KW-1185">Reference proteome</keyword>
<dbReference type="InterPro" id="IPR050515">
    <property type="entry name" value="Beta-lactam/transpept"/>
</dbReference>
<gene>
    <name evidence="18" type="primary">mrdA</name>
    <name evidence="18" type="ORF">HP555_06960</name>
</gene>
<keyword evidence="9" id="KW-0133">Cell shape</keyword>
<dbReference type="GO" id="GO:0009002">
    <property type="term" value="F:serine-type D-Ala-D-Ala carboxypeptidase activity"/>
    <property type="evidence" value="ECO:0007669"/>
    <property type="project" value="UniProtKB-EC"/>
</dbReference>
<dbReference type="NCBIfam" id="TIGR03423">
    <property type="entry name" value="pbp2_mrdA"/>
    <property type="match status" value="1"/>
</dbReference>
<feature type="region of interest" description="Disordered" evidence="14">
    <location>
        <begin position="1"/>
        <end position="21"/>
    </location>
</feature>
<feature type="compositionally biased region" description="Polar residues" evidence="14">
    <location>
        <begin position="657"/>
        <end position="669"/>
    </location>
</feature>
<evidence type="ECO:0000313" key="19">
    <source>
        <dbReference type="Proteomes" id="UP000596092"/>
    </source>
</evidence>
<dbReference type="GO" id="GO:0008658">
    <property type="term" value="F:penicillin binding"/>
    <property type="evidence" value="ECO:0007669"/>
    <property type="project" value="InterPro"/>
</dbReference>
<evidence type="ECO:0000256" key="4">
    <source>
        <dbReference type="ARBA" id="ARBA00022519"/>
    </source>
</evidence>
<keyword evidence="5 18" id="KW-0121">Carboxypeptidase</keyword>
<evidence type="ECO:0000256" key="13">
    <source>
        <dbReference type="ARBA" id="ARBA00023316"/>
    </source>
</evidence>
<feature type="transmembrane region" description="Helical" evidence="15">
    <location>
        <begin position="54"/>
        <end position="73"/>
    </location>
</feature>
<feature type="region of interest" description="Disordered" evidence="14">
    <location>
        <begin position="650"/>
        <end position="701"/>
    </location>
</feature>
<dbReference type="InterPro" id="IPR036138">
    <property type="entry name" value="PBP_dimer_sf"/>
</dbReference>